<protein>
    <recommendedName>
        <fullName evidence="4">Collagen-like protein</fullName>
    </recommendedName>
</protein>
<name>A0A937A8L8_9BACT</name>
<accession>A0A937A8L8</accession>
<dbReference type="Gene3D" id="1.20.5.320">
    <property type="entry name" value="6-Phosphogluconate Dehydrogenase, domain 3"/>
    <property type="match status" value="1"/>
</dbReference>
<organism evidence="2 3">
    <name type="scientific">Marivirga atlantica</name>
    <dbReference type="NCBI Taxonomy" id="1548457"/>
    <lineage>
        <taxon>Bacteria</taxon>
        <taxon>Pseudomonadati</taxon>
        <taxon>Bacteroidota</taxon>
        <taxon>Cytophagia</taxon>
        <taxon>Cytophagales</taxon>
        <taxon>Marivirgaceae</taxon>
        <taxon>Marivirga</taxon>
    </lineage>
</organism>
<feature type="chain" id="PRO_5037093180" description="Collagen-like protein" evidence="1">
    <location>
        <begin position="25"/>
        <end position="192"/>
    </location>
</feature>
<keyword evidence="3" id="KW-1185">Reference proteome</keyword>
<dbReference type="AlphaFoldDB" id="A0A937A8L8"/>
<gene>
    <name evidence="2" type="ORF">JKP34_03155</name>
</gene>
<reference evidence="2" key="1">
    <citation type="submission" date="2021-01" db="EMBL/GenBank/DDBJ databases">
        <title>Marivirga sp. nov., isolated from intertidal surface sediments.</title>
        <authorList>
            <person name="Zhang M."/>
        </authorList>
    </citation>
    <scope>NUCLEOTIDE SEQUENCE</scope>
    <source>
        <strain evidence="2">SM1354</strain>
    </source>
</reference>
<evidence type="ECO:0000313" key="2">
    <source>
        <dbReference type="EMBL" id="MBL0764235.1"/>
    </source>
</evidence>
<evidence type="ECO:0000256" key="1">
    <source>
        <dbReference type="SAM" id="SignalP"/>
    </source>
</evidence>
<dbReference type="PROSITE" id="PS51257">
    <property type="entry name" value="PROKAR_LIPOPROTEIN"/>
    <property type="match status" value="1"/>
</dbReference>
<proteinExistence type="predicted"/>
<sequence length="192" mass="21565">MKKLSNFLKISVVFLFIASCTFNGSEGPPGPQGPQGQQGPAGADGSQFEAIAYEYQDITFSGANNYSVVLEFPEADWDLILPSDVVLMYQLVDYDAETDTDFWEPLPRTLFPEFGTLLYTYDFTEFDAKVFLDANFNLSLISNTNLTNNLIYRVVIVPAENTGRSTKSVDYANYNEVMDYYGLTDDNVRTIK</sequence>
<evidence type="ECO:0008006" key="4">
    <source>
        <dbReference type="Google" id="ProtNLM"/>
    </source>
</evidence>
<dbReference type="Proteomes" id="UP000642920">
    <property type="component" value="Unassembled WGS sequence"/>
</dbReference>
<evidence type="ECO:0000313" key="3">
    <source>
        <dbReference type="Proteomes" id="UP000642920"/>
    </source>
</evidence>
<feature type="signal peptide" evidence="1">
    <location>
        <begin position="1"/>
        <end position="24"/>
    </location>
</feature>
<comment type="caution">
    <text evidence="2">The sequence shown here is derived from an EMBL/GenBank/DDBJ whole genome shotgun (WGS) entry which is preliminary data.</text>
</comment>
<dbReference type="EMBL" id="JAERQG010000001">
    <property type="protein sequence ID" value="MBL0764235.1"/>
    <property type="molecule type" value="Genomic_DNA"/>
</dbReference>
<keyword evidence="1" id="KW-0732">Signal</keyword>
<dbReference type="RefSeq" id="WP_201917627.1">
    <property type="nucleotide sequence ID" value="NZ_JAERQG010000001.1"/>
</dbReference>